<accession>A0A8T3BYE2</accession>
<sequence length="503" mass="54949">MAATPPRDPGFLSGKSAPISFKDVVSGSTSSSFPELTFSSHRGLPALLIAEDEVRSLAKPFEFSLVGRFPGRRPSVDAIRKFCFNLKLIGNFSVTVFNNRNVLIKLENDFDYCRIFSHRSYFVQNCFMKVVKWTHHLDVEVDSPIVPIWISFPLLRPLFFSPRILFGLGSLFGRPLKSDLATASGSRPSMARILVELDVTKKHAEKVWVGSVESGYVQTVIFDEIPSFCTHCLSLGHSKEACSILHPNRIVSKTGIAQCDLPVLKEHVAEGAPNETVLIESNERETVEPVVVSSQCDLPVLKELVAEGAPNGIVLIQSNERETDEPIADSGRLLDLNPTADVLLEKNREDNVLGVKVVSVEADASLSPNALPFFPSSVGLIQLDGNEGIEINNLVSDSSEGLISNGVMQESGPTVGDGSELRVSPDSQNLVNVHVKLVESNVALGSNSEMVVGSHGDWLNNSSEENSDSDSFSDPDFEFSMVSGKPLKVTQRGKFWNRGGKRR</sequence>
<feature type="compositionally biased region" description="Acidic residues" evidence="1">
    <location>
        <begin position="465"/>
        <end position="477"/>
    </location>
</feature>
<evidence type="ECO:0000313" key="3">
    <source>
        <dbReference type="EMBL" id="KAI0524279.1"/>
    </source>
</evidence>
<name>A0A8T3BYE2_DENNO</name>
<reference evidence="3" key="1">
    <citation type="journal article" date="2022" name="Front. Genet.">
        <title>Chromosome-Scale Assembly of the Dendrobium nobile Genome Provides Insights Into the Molecular Mechanism of the Biosynthesis of the Medicinal Active Ingredient of Dendrobium.</title>
        <authorList>
            <person name="Xu Q."/>
            <person name="Niu S.-C."/>
            <person name="Li K.-L."/>
            <person name="Zheng P.-J."/>
            <person name="Zhang X.-J."/>
            <person name="Jia Y."/>
            <person name="Liu Y."/>
            <person name="Niu Y.-X."/>
            <person name="Yu L.-H."/>
            <person name="Chen D.-F."/>
            <person name="Zhang G.-Q."/>
        </authorList>
    </citation>
    <scope>NUCLEOTIDE SEQUENCE</scope>
    <source>
        <tissue evidence="3">Leaf</tissue>
    </source>
</reference>
<keyword evidence="4" id="KW-1185">Reference proteome</keyword>
<dbReference type="Proteomes" id="UP000829196">
    <property type="component" value="Unassembled WGS sequence"/>
</dbReference>
<dbReference type="AlphaFoldDB" id="A0A8T3BYE2"/>
<evidence type="ECO:0000259" key="2">
    <source>
        <dbReference type="Pfam" id="PF14111"/>
    </source>
</evidence>
<protein>
    <recommendedName>
        <fullName evidence="2">DUF4283 domain-containing protein</fullName>
    </recommendedName>
</protein>
<evidence type="ECO:0000313" key="4">
    <source>
        <dbReference type="Proteomes" id="UP000829196"/>
    </source>
</evidence>
<gene>
    <name evidence="3" type="ORF">KFK09_003645</name>
</gene>
<dbReference type="InterPro" id="IPR025558">
    <property type="entry name" value="DUF4283"/>
</dbReference>
<dbReference type="EMBL" id="JAGYWB010000004">
    <property type="protein sequence ID" value="KAI0524279.1"/>
    <property type="molecule type" value="Genomic_DNA"/>
</dbReference>
<evidence type="ECO:0000256" key="1">
    <source>
        <dbReference type="SAM" id="MobiDB-lite"/>
    </source>
</evidence>
<comment type="caution">
    <text evidence="3">The sequence shown here is derived from an EMBL/GenBank/DDBJ whole genome shotgun (WGS) entry which is preliminary data.</text>
</comment>
<organism evidence="3 4">
    <name type="scientific">Dendrobium nobile</name>
    <name type="common">Orchid</name>
    <dbReference type="NCBI Taxonomy" id="94219"/>
    <lineage>
        <taxon>Eukaryota</taxon>
        <taxon>Viridiplantae</taxon>
        <taxon>Streptophyta</taxon>
        <taxon>Embryophyta</taxon>
        <taxon>Tracheophyta</taxon>
        <taxon>Spermatophyta</taxon>
        <taxon>Magnoliopsida</taxon>
        <taxon>Liliopsida</taxon>
        <taxon>Asparagales</taxon>
        <taxon>Orchidaceae</taxon>
        <taxon>Epidendroideae</taxon>
        <taxon>Malaxideae</taxon>
        <taxon>Dendrobiinae</taxon>
        <taxon>Dendrobium</taxon>
    </lineage>
</organism>
<dbReference type="Pfam" id="PF14111">
    <property type="entry name" value="DUF4283"/>
    <property type="match status" value="1"/>
</dbReference>
<dbReference type="PANTHER" id="PTHR31286">
    <property type="entry name" value="GLYCINE-RICH CELL WALL STRUCTURAL PROTEIN 1.8-LIKE"/>
    <property type="match status" value="1"/>
</dbReference>
<dbReference type="InterPro" id="IPR040256">
    <property type="entry name" value="At4g02000-like"/>
</dbReference>
<dbReference type="PANTHER" id="PTHR31286:SF179">
    <property type="entry name" value="RNASE H TYPE-1 DOMAIN-CONTAINING PROTEIN"/>
    <property type="match status" value="1"/>
</dbReference>
<feature type="domain" description="DUF4283" evidence="2">
    <location>
        <begin position="61"/>
        <end position="139"/>
    </location>
</feature>
<proteinExistence type="predicted"/>
<feature type="region of interest" description="Disordered" evidence="1">
    <location>
        <begin position="455"/>
        <end position="485"/>
    </location>
</feature>